<evidence type="ECO:0000256" key="4">
    <source>
        <dbReference type="ARBA" id="ARBA00022692"/>
    </source>
</evidence>
<keyword evidence="2 7" id="KW-0813">Transport</keyword>
<keyword evidence="6 7" id="KW-0472">Membrane</keyword>
<dbReference type="AlphaFoldDB" id="A0A5C1HTP7"/>
<dbReference type="Proteomes" id="UP000251402">
    <property type="component" value="Chromosome"/>
</dbReference>
<feature type="transmembrane region" description="Helical" evidence="7">
    <location>
        <begin position="73"/>
        <end position="95"/>
    </location>
</feature>
<dbReference type="PROSITE" id="PS50928">
    <property type="entry name" value="ABC_TM1"/>
    <property type="match status" value="1"/>
</dbReference>
<dbReference type="OrthoDB" id="789166at2"/>
<proteinExistence type="inferred from homology"/>
<dbReference type="CDD" id="cd06261">
    <property type="entry name" value="TM_PBP2"/>
    <property type="match status" value="1"/>
</dbReference>
<comment type="subcellular location">
    <subcellularLocation>
        <location evidence="1 7">Cell membrane</location>
        <topology evidence="1 7">Multi-pass membrane protein</topology>
    </subcellularLocation>
</comment>
<evidence type="ECO:0000256" key="3">
    <source>
        <dbReference type="ARBA" id="ARBA00022475"/>
    </source>
</evidence>
<accession>A0A5C1HTP7</accession>
<evidence type="ECO:0000259" key="8">
    <source>
        <dbReference type="PROSITE" id="PS50928"/>
    </source>
</evidence>
<reference evidence="9" key="1">
    <citation type="submission" date="2019-08" db="EMBL/GenBank/DDBJ databases">
        <title>Comparative genome analysis confer to the adaptation heavy metal polluted environment.</title>
        <authorList>
            <person name="Li Y."/>
        </authorList>
    </citation>
    <scope>NUCLEOTIDE SEQUENCE [LARGE SCALE GENOMIC DNA]</scope>
    <source>
        <strain evidence="9">P1</strain>
    </source>
</reference>
<comment type="similarity">
    <text evidence="7">Belongs to the binding-protein-dependent transport system permease family.</text>
</comment>
<dbReference type="PANTHER" id="PTHR30043:SF1">
    <property type="entry name" value="ABC TRANSPORT SYSTEM PERMEASE PROTEIN P69"/>
    <property type="match status" value="1"/>
</dbReference>
<evidence type="ECO:0000256" key="1">
    <source>
        <dbReference type="ARBA" id="ARBA00004651"/>
    </source>
</evidence>
<evidence type="ECO:0000256" key="6">
    <source>
        <dbReference type="ARBA" id="ARBA00023136"/>
    </source>
</evidence>
<keyword evidence="10" id="KW-1185">Reference proteome</keyword>
<evidence type="ECO:0000256" key="7">
    <source>
        <dbReference type="RuleBase" id="RU363032"/>
    </source>
</evidence>
<feature type="transmembrane region" description="Helical" evidence="7">
    <location>
        <begin position="233"/>
        <end position="252"/>
    </location>
</feature>
<evidence type="ECO:0000313" key="9">
    <source>
        <dbReference type="EMBL" id="QEM08985.1"/>
    </source>
</evidence>
<dbReference type="NCBIfam" id="TIGR01097">
    <property type="entry name" value="PhnE"/>
    <property type="match status" value="1"/>
</dbReference>
<dbReference type="KEGG" id="mrub:DEO27_002790"/>
<feature type="transmembrane region" description="Helical" evidence="7">
    <location>
        <begin position="116"/>
        <end position="132"/>
    </location>
</feature>
<feature type="transmembrane region" description="Helical" evidence="7">
    <location>
        <begin position="178"/>
        <end position="197"/>
    </location>
</feature>
<dbReference type="Gene3D" id="1.10.3720.10">
    <property type="entry name" value="MetI-like"/>
    <property type="match status" value="1"/>
</dbReference>
<keyword evidence="3" id="KW-1003">Cell membrane</keyword>
<protein>
    <submittedName>
        <fullName evidence="9">Phosphonate ABC transporter, permease protein PhnE</fullName>
    </submittedName>
</protein>
<dbReference type="PANTHER" id="PTHR30043">
    <property type="entry name" value="PHOSPHONATES TRANSPORT SYSTEM PERMEASE PROTEIN"/>
    <property type="match status" value="1"/>
</dbReference>
<keyword evidence="4 7" id="KW-0812">Transmembrane</keyword>
<organism evidence="9 10">
    <name type="scientific">Mucilaginibacter rubeus</name>
    <dbReference type="NCBI Taxonomy" id="2027860"/>
    <lineage>
        <taxon>Bacteria</taxon>
        <taxon>Pseudomonadati</taxon>
        <taxon>Bacteroidota</taxon>
        <taxon>Sphingobacteriia</taxon>
        <taxon>Sphingobacteriales</taxon>
        <taxon>Sphingobacteriaceae</taxon>
        <taxon>Mucilaginibacter</taxon>
    </lineage>
</organism>
<dbReference type="GO" id="GO:0005886">
    <property type="term" value="C:plasma membrane"/>
    <property type="evidence" value="ECO:0007669"/>
    <property type="project" value="UniProtKB-SubCell"/>
</dbReference>
<dbReference type="InterPro" id="IPR005769">
    <property type="entry name" value="PhnE/PtxC"/>
</dbReference>
<feature type="transmembrane region" description="Helical" evidence="7">
    <location>
        <begin position="203"/>
        <end position="221"/>
    </location>
</feature>
<dbReference type="EMBL" id="CP043450">
    <property type="protein sequence ID" value="QEM08985.1"/>
    <property type="molecule type" value="Genomic_DNA"/>
</dbReference>
<dbReference type="InterPro" id="IPR035906">
    <property type="entry name" value="MetI-like_sf"/>
</dbReference>
<dbReference type="RefSeq" id="WP_112569510.1">
    <property type="nucleotide sequence ID" value="NZ_CP043450.1"/>
</dbReference>
<keyword evidence="5 7" id="KW-1133">Transmembrane helix</keyword>
<feature type="domain" description="ABC transmembrane type-1" evidence="8">
    <location>
        <begin position="69"/>
        <end position="251"/>
    </location>
</feature>
<dbReference type="Pfam" id="PF00528">
    <property type="entry name" value="BPD_transp_1"/>
    <property type="match status" value="1"/>
</dbReference>
<dbReference type="SUPFAM" id="SSF161098">
    <property type="entry name" value="MetI-like"/>
    <property type="match status" value="1"/>
</dbReference>
<evidence type="ECO:0000256" key="2">
    <source>
        <dbReference type="ARBA" id="ARBA00022448"/>
    </source>
</evidence>
<gene>
    <name evidence="9" type="primary">phnE</name>
    <name evidence="9" type="ORF">DEO27_002790</name>
</gene>
<evidence type="ECO:0000313" key="10">
    <source>
        <dbReference type="Proteomes" id="UP000251402"/>
    </source>
</evidence>
<evidence type="ECO:0000256" key="5">
    <source>
        <dbReference type="ARBA" id="ARBA00022989"/>
    </source>
</evidence>
<dbReference type="GO" id="GO:0015416">
    <property type="term" value="F:ABC-type phosphonate transporter activity"/>
    <property type="evidence" value="ECO:0007669"/>
    <property type="project" value="InterPro"/>
</dbReference>
<name>A0A5C1HTP7_9SPHI</name>
<dbReference type="InterPro" id="IPR000515">
    <property type="entry name" value="MetI-like"/>
</dbReference>
<sequence length="265" mass="29138">MKGQATYSFKRYRKFVLPLILLIAVTEGAAIVCGATFDKLETGIVKGLSFLQFMFPPDWAAFKDMLEPAFQSITIAALGTIFGTILSVVFAVLAASNISHSWVRNTARFLIGLERSVPEIVILLLLIAAFGLGSMPGIVSLTLGCIGMLGKLLADIIEEIDPAMIESMESLGANKLQIIWFGVMPQIIPNLVSYALFRFEINIRLSVILGAIGAGGIGYELDYSFSMLQYHRAFTAMIVVMVMIFCTERLSYMLRKKFKVEGALQ</sequence>